<evidence type="ECO:0000313" key="2">
    <source>
        <dbReference type="Proteomes" id="UP000035050"/>
    </source>
</evidence>
<dbReference type="KEGG" id="pox:MB84_27425"/>
<name>A0A0G3IDB3_9BURK</name>
<keyword evidence="2" id="KW-1185">Reference proteome</keyword>
<geneLocation type="plasmid" evidence="1 2">
    <name>pPO70-1</name>
</geneLocation>
<gene>
    <name evidence="1" type="ORF">MB84_27425</name>
</gene>
<protein>
    <submittedName>
        <fullName evidence="1">Uncharacterized protein</fullName>
    </submittedName>
</protein>
<evidence type="ECO:0000313" key="1">
    <source>
        <dbReference type="EMBL" id="AKK24588.1"/>
    </source>
</evidence>
<dbReference type="RefSeq" id="WP_052653758.1">
    <property type="nucleotide sequence ID" value="NZ_CP011518.2"/>
</dbReference>
<organism evidence="1 2">
    <name type="scientific">Pandoraea oxalativorans</name>
    <dbReference type="NCBI Taxonomy" id="573737"/>
    <lineage>
        <taxon>Bacteria</taxon>
        <taxon>Pseudomonadati</taxon>
        <taxon>Pseudomonadota</taxon>
        <taxon>Betaproteobacteria</taxon>
        <taxon>Burkholderiales</taxon>
        <taxon>Burkholderiaceae</taxon>
        <taxon>Pandoraea</taxon>
    </lineage>
</organism>
<sequence>MKTVVIQANLDEVVDLVRKFAHGEFARTLGVATLSEQDVRGFLLERLRSMQLQTEELGDESTVKRVYDCVYVLPRFARLEGVAAIEARLLVMPDARLTPKSYTVISA</sequence>
<proteinExistence type="predicted"/>
<dbReference type="PATRIC" id="fig|573737.6.peg.5319"/>
<dbReference type="EMBL" id="CP011518">
    <property type="protein sequence ID" value="AKK24588.1"/>
    <property type="molecule type" value="Genomic_DNA"/>
</dbReference>
<dbReference type="AlphaFoldDB" id="A0A0G3IDB3"/>
<dbReference type="OrthoDB" id="9834713at2"/>
<dbReference type="Proteomes" id="UP000035050">
    <property type="component" value="Plasmid pPO70-1"/>
</dbReference>
<accession>A0A0G3IDB3</accession>
<reference evidence="1" key="1">
    <citation type="submission" date="2016-06" db="EMBL/GenBank/DDBJ databases">
        <title>Pandoraea oxalativorans DSM 23570 Genome Sequencing.</title>
        <authorList>
            <person name="Ee R."/>
            <person name="Lim Y.-L."/>
            <person name="Yong D."/>
            <person name="Yin W.-F."/>
            <person name="Chan K.-G."/>
        </authorList>
    </citation>
    <scope>NUCLEOTIDE SEQUENCE</scope>
    <source>
        <strain evidence="1">DSM 23570</strain>
        <plasmid evidence="1">pPO70-1</plasmid>
    </source>
</reference>
<keyword evidence="1" id="KW-0614">Plasmid</keyword>